<evidence type="ECO:0000313" key="1">
    <source>
        <dbReference type="EMBL" id="GFT71005.1"/>
    </source>
</evidence>
<dbReference type="AlphaFoldDB" id="A0A8X6PJ66"/>
<comment type="caution">
    <text evidence="1">The sequence shown here is derived from an EMBL/GenBank/DDBJ whole genome shotgun (WGS) entry which is preliminary data.</text>
</comment>
<gene>
    <name evidence="1" type="ORF">NPIL_351491</name>
</gene>
<proteinExistence type="predicted"/>
<protein>
    <submittedName>
        <fullName evidence="1">Uncharacterized protein</fullName>
    </submittedName>
</protein>
<evidence type="ECO:0000313" key="2">
    <source>
        <dbReference type="Proteomes" id="UP000887013"/>
    </source>
</evidence>
<name>A0A8X6PJ66_NEPPI</name>
<dbReference type="Proteomes" id="UP000887013">
    <property type="component" value="Unassembled WGS sequence"/>
</dbReference>
<accession>A0A8X6PJ66</accession>
<keyword evidence="2" id="KW-1185">Reference proteome</keyword>
<organism evidence="1 2">
    <name type="scientific">Nephila pilipes</name>
    <name type="common">Giant wood spider</name>
    <name type="synonym">Nephila maculata</name>
    <dbReference type="NCBI Taxonomy" id="299642"/>
    <lineage>
        <taxon>Eukaryota</taxon>
        <taxon>Metazoa</taxon>
        <taxon>Ecdysozoa</taxon>
        <taxon>Arthropoda</taxon>
        <taxon>Chelicerata</taxon>
        <taxon>Arachnida</taxon>
        <taxon>Araneae</taxon>
        <taxon>Araneomorphae</taxon>
        <taxon>Entelegynae</taxon>
        <taxon>Araneoidea</taxon>
        <taxon>Nephilidae</taxon>
        <taxon>Nephila</taxon>
    </lineage>
</organism>
<dbReference type="EMBL" id="BMAW01069890">
    <property type="protein sequence ID" value="GFT71005.1"/>
    <property type="molecule type" value="Genomic_DNA"/>
</dbReference>
<sequence length="107" mass="12013">MVFHLHIDTPSEGKTPAFKAEINWRIAARTRRTFPSATRVCRSQSETIKHDEQWALVVSCAIGFDPERDIDAQSSSLFVTINIASYVAGCYIQLYIVNIFDGSCTIN</sequence>
<reference evidence="1" key="1">
    <citation type="submission" date="2020-08" db="EMBL/GenBank/DDBJ databases">
        <title>Multicomponent nature underlies the extraordinary mechanical properties of spider dragline silk.</title>
        <authorList>
            <person name="Kono N."/>
            <person name="Nakamura H."/>
            <person name="Mori M."/>
            <person name="Yoshida Y."/>
            <person name="Ohtoshi R."/>
            <person name="Malay A.D."/>
            <person name="Moran D.A.P."/>
            <person name="Tomita M."/>
            <person name="Numata K."/>
            <person name="Arakawa K."/>
        </authorList>
    </citation>
    <scope>NUCLEOTIDE SEQUENCE</scope>
</reference>